<dbReference type="PANTHER" id="PTHR45632">
    <property type="entry name" value="LD33804P"/>
    <property type="match status" value="1"/>
</dbReference>
<feature type="region of interest" description="Disordered" evidence="1">
    <location>
        <begin position="433"/>
        <end position="472"/>
    </location>
</feature>
<dbReference type="InterPro" id="IPR008969">
    <property type="entry name" value="CarboxyPept-like_regulatory"/>
</dbReference>
<dbReference type="Pfam" id="PF13620">
    <property type="entry name" value="CarboxypepD_reg"/>
    <property type="match status" value="1"/>
</dbReference>
<dbReference type="InterPro" id="IPR015915">
    <property type="entry name" value="Kelch-typ_b-propeller"/>
</dbReference>
<evidence type="ECO:0000313" key="4">
    <source>
        <dbReference type="Proteomes" id="UP001156441"/>
    </source>
</evidence>
<dbReference type="SMART" id="SM00612">
    <property type="entry name" value="Kelch"/>
    <property type="match status" value="5"/>
</dbReference>
<reference evidence="3 4" key="1">
    <citation type="submission" date="2021-02" db="EMBL/GenBank/DDBJ databases">
        <title>Actinophytocola xerophila sp. nov., isolated from soil of cotton cropping field.</title>
        <authorList>
            <person name="Huang R."/>
            <person name="Chen X."/>
            <person name="Ge X."/>
            <person name="Liu W."/>
        </authorList>
    </citation>
    <scope>NUCLEOTIDE SEQUENCE [LARGE SCALE GENOMIC DNA]</scope>
    <source>
        <strain evidence="3 4">S1-96</strain>
    </source>
</reference>
<proteinExistence type="predicted"/>
<evidence type="ECO:0000256" key="2">
    <source>
        <dbReference type="SAM" id="SignalP"/>
    </source>
</evidence>
<dbReference type="Proteomes" id="UP001156441">
    <property type="component" value="Unassembled WGS sequence"/>
</dbReference>
<feature type="chain" id="PRO_5046546780" evidence="2">
    <location>
        <begin position="28"/>
        <end position="914"/>
    </location>
</feature>
<dbReference type="Gene3D" id="2.60.40.1120">
    <property type="entry name" value="Carboxypeptidase-like, regulatory domain"/>
    <property type="match status" value="2"/>
</dbReference>
<dbReference type="Gene3D" id="2.60.120.260">
    <property type="entry name" value="Galactose-binding domain-like"/>
    <property type="match status" value="1"/>
</dbReference>
<dbReference type="SUPFAM" id="SSF49464">
    <property type="entry name" value="Carboxypeptidase regulatory domain-like"/>
    <property type="match status" value="2"/>
</dbReference>
<dbReference type="Pfam" id="PF24681">
    <property type="entry name" value="Kelch_KLHDC2_KLHL20_DRC7"/>
    <property type="match status" value="1"/>
</dbReference>
<evidence type="ECO:0000256" key="1">
    <source>
        <dbReference type="SAM" id="MobiDB-lite"/>
    </source>
</evidence>
<sequence>MTPLSRAGTLAGLTVLGLLAGVTPALAGAEVEVTVTGVVRDDSGQGWPLWADVAVTGEDGRPLATTTSDPWTGRYRVTVPADEAATVRATARYAGYRETTAPVTGRVSDVAVPVDTDTCVALGYRHVSAGLLESFDGVPAEWTVTDAIGAGQGWRFDDPDGHGNRTGGTGGFAIVDSAYYGYINRQDTALVSPPVDLTDVPDPSIGFASDFPMFDYGPGRSGIGEVDLSLDDGATWRNVWRVDDNAPGPERVVVPVPDAAGEPDVRVRFRYSEGDLTAGRWWQVDDVFVGDRSCDPLPGGLVAGVVSDRNTGTPLTGATVRGGDTATTTVDDGFYWTFSPATGGRSFTASSLLYRTGTEPVRVAPNQVNRLDFALAAGRIEAAVDEATTDVALGGRGNTRLRLANTGTAPATVTVVERPGEFTLQDISSPVRTASAAGAEPRLVHGDFTPGRLDPGTSSPAPAATRAGTEWVPQGDLPIPVVDNAAAAHDGIVYSLGGRSGIRQAIQDVYAYDAGVWTRLADLPHGREKPAAGFVDGRLYVVGGWGTGIPTDLVEQLDIYDPATGTWSAGAPMPDPVAGAGTAVLDGALYVIGGCPADADCGTTAVHRYDAASNTWDRVADYPEPVAWSSCGGLEAAVYCAGGIGNDTSSRAGYAYDPGLDRWTPRADLPIDLWGAATTVANGRLLVSGGVTDGRATITNQGFAYDPAADTWSALPNANSSVYRGAGACGFLKFGGRQGGGSPTPFVELLPGHTACGPDRDADWLAVSPRSVTLAPGERVTLTVRFDARRADQPGEFAADLLVRTDTPYRTSEVPAAMTVAAPRGWGLLTGAVTGLTCAGVTSPVRGATVTLTDRTGSRALGTGPDGEFARWLPARRYSLIASADGYLPAVAESRVRRGQETTVDLTLDRLDCA</sequence>
<dbReference type="Gene3D" id="2.120.10.80">
    <property type="entry name" value="Kelch-type beta propeller"/>
    <property type="match status" value="2"/>
</dbReference>
<dbReference type="RefSeq" id="WP_260193131.1">
    <property type="nucleotide sequence ID" value="NZ_JAFFZE010000015.1"/>
</dbReference>
<dbReference type="InterPro" id="IPR006652">
    <property type="entry name" value="Kelch_1"/>
</dbReference>
<keyword evidence="4" id="KW-1185">Reference proteome</keyword>
<gene>
    <name evidence="3" type="ORF">JT362_20610</name>
</gene>
<feature type="signal peptide" evidence="2">
    <location>
        <begin position="1"/>
        <end position="27"/>
    </location>
</feature>
<name>A0ABT2JCQ0_9PSEU</name>
<evidence type="ECO:0000313" key="3">
    <source>
        <dbReference type="EMBL" id="MCT2585528.1"/>
    </source>
</evidence>
<accession>A0ABT2JCQ0</accession>
<organism evidence="3 4">
    <name type="scientific">Actinophytocola gossypii</name>
    <dbReference type="NCBI Taxonomy" id="2812003"/>
    <lineage>
        <taxon>Bacteria</taxon>
        <taxon>Bacillati</taxon>
        <taxon>Actinomycetota</taxon>
        <taxon>Actinomycetes</taxon>
        <taxon>Pseudonocardiales</taxon>
        <taxon>Pseudonocardiaceae</taxon>
    </lineage>
</organism>
<dbReference type="SUPFAM" id="SSF117281">
    <property type="entry name" value="Kelch motif"/>
    <property type="match status" value="1"/>
</dbReference>
<comment type="caution">
    <text evidence="3">The sequence shown here is derived from an EMBL/GenBank/DDBJ whole genome shotgun (WGS) entry which is preliminary data.</text>
</comment>
<protein>
    <submittedName>
        <fullName evidence="3">Carboxypeptidase regulatory-like domain-containing protein</fullName>
    </submittedName>
</protein>
<dbReference type="PANTHER" id="PTHR45632:SF14">
    <property type="entry name" value="KELCH-LIKE PROTEIN 33"/>
    <property type="match status" value="1"/>
</dbReference>
<keyword evidence="2" id="KW-0732">Signal</keyword>
<dbReference type="Pfam" id="PF01344">
    <property type="entry name" value="Kelch_1"/>
    <property type="match status" value="1"/>
</dbReference>
<dbReference type="EMBL" id="JAFFZE010000015">
    <property type="protein sequence ID" value="MCT2585528.1"/>
    <property type="molecule type" value="Genomic_DNA"/>
</dbReference>